<organism evidence="2 3">
    <name type="scientific">Tanacetum coccineum</name>
    <dbReference type="NCBI Taxonomy" id="301880"/>
    <lineage>
        <taxon>Eukaryota</taxon>
        <taxon>Viridiplantae</taxon>
        <taxon>Streptophyta</taxon>
        <taxon>Embryophyta</taxon>
        <taxon>Tracheophyta</taxon>
        <taxon>Spermatophyta</taxon>
        <taxon>Magnoliopsida</taxon>
        <taxon>eudicotyledons</taxon>
        <taxon>Gunneridae</taxon>
        <taxon>Pentapetalae</taxon>
        <taxon>asterids</taxon>
        <taxon>campanulids</taxon>
        <taxon>Asterales</taxon>
        <taxon>Asteraceae</taxon>
        <taxon>Asteroideae</taxon>
        <taxon>Anthemideae</taxon>
        <taxon>Anthemidinae</taxon>
        <taxon>Tanacetum</taxon>
    </lineage>
</organism>
<accession>A0ABQ5DF26</accession>
<gene>
    <name evidence="2" type="ORF">Tco_0937465</name>
</gene>
<keyword evidence="1" id="KW-1133">Transmembrane helix</keyword>
<keyword evidence="1" id="KW-0472">Membrane</keyword>
<feature type="non-terminal residue" evidence="2">
    <location>
        <position position="1"/>
    </location>
</feature>
<reference evidence="2" key="1">
    <citation type="journal article" date="2022" name="Int. J. Mol. Sci.">
        <title>Draft Genome of Tanacetum Coccineum: Genomic Comparison of Closely Related Tanacetum-Family Plants.</title>
        <authorList>
            <person name="Yamashiro T."/>
            <person name="Shiraishi A."/>
            <person name="Nakayama K."/>
            <person name="Satake H."/>
        </authorList>
    </citation>
    <scope>NUCLEOTIDE SEQUENCE</scope>
</reference>
<dbReference type="EMBL" id="BQNB010015236">
    <property type="protein sequence ID" value="GJT37600.1"/>
    <property type="molecule type" value="Genomic_DNA"/>
</dbReference>
<comment type="caution">
    <text evidence="2">The sequence shown here is derived from an EMBL/GenBank/DDBJ whole genome shotgun (WGS) entry which is preliminary data.</text>
</comment>
<proteinExistence type="predicted"/>
<feature type="transmembrane region" description="Helical" evidence="1">
    <location>
        <begin position="6"/>
        <end position="25"/>
    </location>
</feature>
<keyword evidence="3" id="KW-1185">Reference proteome</keyword>
<name>A0ABQ5DF26_9ASTR</name>
<reference evidence="2" key="2">
    <citation type="submission" date="2022-01" db="EMBL/GenBank/DDBJ databases">
        <authorList>
            <person name="Yamashiro T."/>
            <person name="Shiraishi A."/>
            <person name="Satake H."/>
            <person name="Nakayama K."/>
        </authorList>
    </citation>
    <scope>NUCLEOTIDE SEQUENCE</scope>
</reference>
<keyword evidence="1" id="KW-0812">Transmembrane</keyword>
<dbReference type="Proteomes" id="UP001151760">
    <property type="component" value="Unassembled WGS sequence"/>
</dbReference>
<evidence type="ECO:0000313" key="3">
    <source>
        <dbReference type="Proteomes" id="UP001151760"/>
    </source>
</evidence>
<evidence type="ECO:0000256" key="1">
    <source>
        <dbReference type="SAM" id="Phobius"/>
    </source>
</evidence>
<sequence length="149" mass="17230">GVENRYMATLVDGVLANGVVMIFEMDIAFYAIQGTEILSLMIQLRILSIILLIFHTHLHNANTCHTLVVSLTWETISEIKHAFKDKQYQPEGILELFRKLHEDVQNIYEDLAEYINTPSWNRPTIYFDDDDDEDYTIAITPDLPIRTLS</sequence>
<evidence type="ECO:0000313" key="2">
    <source>
        <dbReference type="EMBL" id="GJT37600.1"/>
    </source>
</evidence>
<protein>
    <submittedName>
        <fullName evidence="2">Uncharacterized protein</fullName>
    </submittedName>
</protein>